<dbReference type="PATRIC" id="fig|1299334.3.peg.7337"/>
<dbReference type="EMBL" id="JAOB01000069">
    <property type="protein sequence ID" value="EUA23784.1"/>
    <property type="molecule type" value="Genomic_DNA"/>
</dbReference>
<reference evidence="2" key="1">
    <citation type="submission" date="2014-01" db="EMBL/GenBank/DDBJ databases">
        <authorList>
            <person name="Brown-Elliot B."/>
            <person name="Wallace R."/>
            <person name="Lenaerts A."/>
            <person name="Ordway D."/>
            <person name="DeGroote M.A."/>
            <person name="Parker T."/>
            <person name="Sizemore C."/>
            <person name="Tallon L.J."/>
            <person name="Sadzewicz L.K."/>
            <person name="Sengamalay N."/>
            <person name="Fraser C.M."/>
            <person name="Hine E."/>
            <person name="Shefchek K.A."/>
            <person name="Das S.P."/>
            <person name="Tettelin H."/>
        </authorList>
    </citation>
    <scope>NUCLEOTIDE SEQUENCE [LARGE SCALE GENOMIC DNA]</scope>
    <source>
        <strain evidence="2">4042</strain>
    </source>
</reference>
<evidence type="ECO:0000256" key="1">
    <source>
        <dbReference type="SAM" id="MobiDB-lite"/>
    </source>
</evidence>
<organism evidence="2">
    <name type="scientific">Mycobacterium xenopi 4042</name>
    <dbReference type="NCBI Taxonomy" id="1299334"/>
    <lineage>
        <taxon>Bacteria</taxon>
        <taxon>Bacillati</taxon>
        <taxon>Actinomycetota</taxon>
        <taxon>Actinomycetes</taxon>
        <taxon>Mycobacteriales</taxon>
        <taxon>Mycobacteriaceae</taxon>
        <taxon>Mycobacterium</taxon>
    </lineage>
</organism>
<protein>
    <submittedName>
        <fullName evidence="2">Uncharacterized protein</fullName>
    </submittedName>
</protein>
<evidence type="ECO:0000313" key="2">
    <source>
        <dbReference type="EMBL" id="EUA23784.1"/>
    </source>
</evidence>
<sequence length="58" mass="6217">MLQVVDFKQQVQNVINAHSGNVDVIKADNQTLARPGTGTSSTTTPTTAQACTTRSTRR</sequence>
<name>X7ZX32_MYCXE</name>
<comment type="caution">
    <text evidence="2">The sequence shown here is derived from an EMBL/GenBank/DDBJ whole genome shotgun (WGS) entry which is preliminary data.</text>
</comment>
<gene>
    <name evidence="2" type="ORF">I553_5382</name>
</gene>
<feature type="region of interest" description="Disordered" evidence="1">
    <location>
        <begin position="31"/>
        <end position="58"/>
    </location>
</feature>
<accession>X7ZX32</accession>
<proteinExistence type="predicted"/>
<feature type="compositionally biased region" description="Low complexity" evidence="1">
    <location>
        <begin position="33"/>
        <end position="58"/>
    </location>
</feature>
<dbReference type="AlphaFoldDB" id="X7ZX32"/>